<dbReference type="Proteomes" id="UP000254834">
    <property type="component" value="Chromosome"/>
</dbReference>
<gene>
    <name evidence="1" type="ORF">C0J27_03460</name>
</gene>
<evidence type="ECO:0000313" key="2">
    <source>
        <dbReference type="Proteomes" id="UP000254834"/>
    </source>
</evidence>
<dbReference type="RefSeq" id="WP_115585794.1">
    <property type="nucleotide sequence ID" value="NZ_CP025544.1"/>
</dbReference>
<reference evidence="1 2" key="1">
    <citation type="submission" date="2017-12" db="EMBL/GenBank/DDBJ databases">
        <title>Chromulinavorax destructans is a abundant pathogen of dominant heterotrophic picoflagllates.</title>
        <authorList>
            <person name="Deeg C.M."/>
            <person name="Zimmer M."/>
            <person name="Suttle C.A."/>
        </authorList>
    </citation>
    <scope>NUCLEOTIDE SEQUENCE [LARGE SCALE GENOMIC DNA]</scope>
    <source>
        <strain evidence="1 2">SeV1</strain>
    </source>
</reference>
<proteinExistence type="predicted"/>
<organism evidence="1 2">
    <name type="scientific">Candidatus Chromulinivorax destructor</name>
    <dbReference type="NCBI Taxonomy" id="2066483"/>
    <lineage>
        <taxon>Bacteria</taxon>
        <taxon>Candidatus Babelota</taxon>
        <taxon>Candidatus Babeliae</taxon>
        <taxon>Candidatus Babeliales</taxon>
        <taxon>Candidatus Chromulinivoraceae</taxon>
        <taxon>Candidatus Chromulinivorax</taxon>
    </lineage>
</organism>
<dbReference type="AlphaFoldDB" id="A0A345ZBW2"/>
<accession>A0A345ZBW2</accession>
<keyword evidence="2" id="KW-1185">Reference proteome</keyword>
<name>A0A345ZBW2_9BACT</name>
<evidence type="ECO:0000313" key="1">
    <source>
        <dbReference type="EMBL" id="AXK60779.1"/>
    </source>
</evidence>
<protein>
    <submittedName>
        <fullName evidence="1">Uncharacterized protein</fullName>
    </submittedName>
</protein>
<dbReference type="KEGG" id="cdes:C0J27_03460"/>
<dbReference type="EMBL" id="CP025544">
    <property type="protein sequence ID" value="AXK60779.1"/>
    <property type="molecule type" value="Genomic_DNA"/>
</dbReference>
<sequence>MKKLCGIIAILSIYQLRQIHAMGRGGNWGIGDYSITRRSTETTPLNIDEIQVITENQQVASGQATRTALLIEARRRELQNQIANTINDDDKKLLLNELNQLPA</sequence>